<dbReference type="EMBL" id="BK032506">
    <property type="protein sequence ID" value="DAF43365.1"/>
    <property type="molecule type" value="Genomic_DNA"/>
</dbReference>
<sequence>MLTRNKKLKDYGIPAEDIEKLNTMLKDFPAEYGYLLSGAALSACPKNTVIADMVIENILHRKSYRKISRERYIPMNPKDFYGYRRKTVAVLYERMRLLGVWEDEKQ</sequence>
<proteinExistence type="predicted"/>
<reference evidence="1" key="1">
    <citation type="journal article" date="2021" name="Proc. Natl. Acad. Sci. U.S.A.">
        <title>A Catalog of Tens of Thousands of Viruses from Human Metagenomes Reveals Hidden Associations with Chronic Diseases.</title>
        <authorList>
            <person name="Tisza M.J."/>
            <person name="Buck C.B."/>
        </authorList>
    </citation>
    <scope>NUCLEOTIDE SEQUENCE</scope>
    <source>
        <strain evidence="1">CtEJG5</strain>
    </source>
</reference>
<organism evidence="1">
    <name type="scientific">Siphoviridae sp. ctEJG5</name>
    <dbReference type="NCBI Taxonomy" id="2827814"/>
    <lineage>
        <taxon>Viruses</taxon>
        <taxon>Duplodnaviria</taxon>
        <taxon>Heunggongvirae</taxon>
        <taxon>Uroviricota</taxon>
        <taxon>Caudoviricetes</taxon>
    </lineage>
</organism>
<protein>
    <submittedName>
        <fullName evidence="1">Uncharacterized protein</fullName>
    </submittedName>
</protein>
<accession>A0A8S5RX85</accession>
<evidence type="ECO:0000313" key="1">
    <source>
        <dbReference type="EMBL" id="DAF43365.1"/>
    </source>
</evidence>
<name>A0A8S5RX85_9CAUD</name>